<protein>
    <submittedName>
        <fullName evidence="3">Uncharacterized protein C5orf46 homolog isoform X1</fullName>
    </submittedName>
</protein>
<dbReference type="Pfam" id="PF15144">
    <property type="entry name" value="DUF4576"/>
    <property type="match status" value="1"/>
</dbReference>
<keyword evidence="1" id="KW-0732">Signal</keyword>
<dbReference type="InterPro" id="IPR027950">
    <property type="entry name" value="DUF4576"/>
</dbReference>
<organism evidence="2 3">
    <name type="scientific">Delphinapterus leucas</name>
    <name type="common">Beluga whale</name>
    <dbReference type="NCBI Taxonomy" id="9749"/>
    <lineage>
        <taxon>Eukaryota</taxon>
        <taxon>Metazoa</taxon>
        <taxon>Chordata</taxon>
        <taxon>Craniata</taxon>
        <taxon>Vertebrata</taxon>
        <taxon>Euteleostomi</taxon>
        <taxon>Mammalia</taxon>
        <taxon>Eutheria</taxon>
        <taxon>Laurasiatheria</taxon>
        <taxon>Artiodactyla</taxon>
        <taxon>Whippomorpha</taxon>
        <taxon>Cetacea</taxon>
        <taxon>Odontoceti</taxon>
        <taxon>Monodontidae</taxon>
        <taxon>Delphinapterus</taxon>
    </lineage>
</organism>
<keyword evidence="2" id="KW-1185">Reference proteome</keyword>
<dbReference type="CTD" id="114808727"/>
<feature type="signal peptide" evidence="1">
    <location>
        <begin position="1"/>
        <end position="23"/>
    </location>
</feature>
<proteinExistence type="predicted"/>
<dbReference type="PANTHER" id="PTHR37864:SF1">
    <property type="entry name" value="SIMILAR TO AVLV472"/>
    <property type="match status" value="1"/>
</dbReference>
<dbReference type="RefSeq" id="XP_030618630.1">
    <property type="nucleotide sequence ID" value="XM_030762770.1"/>
</dbReference>
<dbReference type="Proteomes" id="UP000248483">
    <property type="component" value="Unplaced"/>
</dbReference>
<dbReference type="FunCoup" id="A0A7F8KD56">
    <property type="interactions" value="3"/>
</dbReference>
<gene>
    <name evidence="3" type="primary">CUNH5orf46</name>
</gene>
<name>A0A7F8KD56_DELLE</name>
<evidence type="ECO:0000256" key="1">
    <source>
        <dbReference type="SAM" id="SignalP"/>
    </source>
</evidence>
<reference evidence="3" key="1">
    <citation type="submission" date="2025-08" db="UniProtKB">
        <authorList>
            <consortium name="RefSeq"/>
        </authorList>
    </citation>
    <scope>IDENTIFICATION</scope>
    <source>
        <tissue evidence="3">Blood</tissue>
    </source>
</reference>
<accession>A0A7F8KD56</accession>
<evidence type="ECO:0000313" key="3">
    <source>
        <dbReference type="RefSeq" id="XP_030618630.1"/>
    </source>
</evidence>
<evidence type="ECO:0000313" key="2">
    <source>
        <dbReference type="Proteomes" id="UP000248483"/>
    </source>
</evidence>
<sequence length="133" mass="14784">MAVSVLRLTVVWGLLVLILTCQADDKPESKSNDKPDDSGKTLEPGFPKFLSLLGSEIIENTVEFIVCSMMRSKTPAWLQNKSRTPESCFSSSLFHKSSRTETSMQLPASSQDSGPGFNQRQLLLNILTLHFCF</sequence>
<feature type="chain" id="PRO_5028987494" evidence="1">
    <location>
        <begin position="24"/>
        <end position="133"/>
    </location>
</feature>
<dbReference type="PANTHER" id="PTHR37864">
    <property type="entry name" value="SIMILAR TO AVLV472"/>
    <property type="match status" value="1"/>
</dbReference>
<dbReference type="InParanoid" id="A0A7F8KD56"/>
<dbReference type="AlphaFoldDB" id="A0A7F8KD56"/>
<dbReference type="GeneID" id="111183174"/>